<dbReference type="AlphaFoldDB" id="A0A518GJB4"/>
<dbReference type="OrthoDB" id="582616at2"/>
<dbReference type="Pfam" id="PF11731">
    <property type="entry name" value="Cdd1"/>
    <property type="match status" value="1"/>
</dbReference>
<dbReference type="Gene3D" id="1.10.150.20">
    <property type="entry name" value="5' to 3' exonuclease, C-terminal subdomain"/>
    <property type="match status" value="1"/>
</dbReference>
<name>A0A518GJB4_9PLAN</name>
<dbReference type="KEGG" id="peh:Spb1_05340"/>
<dbReference type="Proteomes" id="UP000315349">
    <property type="component" value="Chromosome"/>
</dbReference>
<reference evidence="1 2" key="1">
    <citation type="submission" date="2019-02" db="EMBL/GenBank/DDBJ databases">
        <title>Deep-cultivation of Planctomycetes and their phenomic and genomic characterization uncovers novel biology.</title>
        <authorList>
            <person name="Wiegand S."/>
            <person name="Jogler M."/>
            <person name="Boedeker C."/>
            <person name="Pinto D."/>
            <person name="Vollmers J."/>
            <person name="Rivas-Marin E."/>
            <person name="Kohn T."/>
            <person name="Peeters S.H."/>
            <person name="Heuer A."/>
            <person name="Rast P."/>
            <person name="Oberbeckmann S."/>
            <person name="Bunk B."/>
            <person name="Jeske O."/>
            <person name="Meyerdierks A."/>
            <person name="Storesund J.E."/>
            <person name="Kallscheuer N."/>
            <person name="Luecker S."/>
            <person name="Lage O.M."/>
            <person name="Pohl T."/>
            <person name="Merkel B.J."/>
            <person name="Hornburger P."/>
            <person name="Mueller R.-W."/>
            <person name="Bruemmer F."/>
            <person name="Labrenz M."/>
            <person name="Spormann A.M."/>
            <person name="Op den Camp H."/>
            <person name="Overmann J."/>
            <person name="Amann R."/>
            <person name="Jetten M.S.M."/>
            <person name="Mascher T."/>
            <person name="Medema M.H."/>
            <person name="Devos D.P."/>
            <person name="Kaster A.-K."/>
            <person name="Ovreas L."/>
            <person name="Rohde M."/>
            <person name="Galperin M.Y."/>
            <person name="Jogler C."/>
        </authorList>
    </citation>
    <scope>NUCLEOTIDE SEQUENCE [LARGE SCALE GENOMIC DNA]</scope>
    <source>
        <strain evidence="1 2">Spb1</strain>
    </source>
</reference>
<sequence length="84" mass="9626">MATSDLLQIPGIGKTFVQDFARIGIHSIDQLVQKDPELLFHQLTLANQAADHKTSKNYLYVIRMAVYYANGGRDPEQLKWHAWK</sequence>
<organism evidence="1 2">
    <name type="scientific">Planctopirus ephydatiae</name>
    <dbReference type="NCBI Taxonomy" id="2528019"/>
    <lineage>
        <taxon>Bacteria</taxon>
        <taxon>Pseudomonadati</taxon>
        <taxon>Planctomycetota</taxon>
        <taxon>Planctomycetia</taxon>
        <taxon>Planctomycetales</taxon>
        <taxon>Planctomycetaceae</taxon>
        <taxon>Planctopirus</taxon>
    </lineage>
</organism>
<dbReference type="InterPro" id="IPR021725">
    <property type="entry name" value="Cdd1"/>
</dbReference>
<gene>
    <name evidence="1" type="ORF">Spb1_05340</name>
</gene>
<dbReference type="EMBL" id="CP036299">
    <property type="protein sequence ID" value="QDV28669.1"/>
    <property type="molecule type" value="Genomic_DNA"/>
</dbReference>
<accession>A0A518GJB4</accession>
<proteinExistence type="predicted"/>
<dbReference type="RefSeq" id="WP_145295347.1">
    <property type="nucleotide sequence ID" value="NZ_CP036299.1"/>
</dbReference>
<keyword evidence="2" id="KW-1185">Reference proteome</keyword>
<protein>
    <submittedName>
        <fullName evidence="1">Pathogenicity locus</fullName>
    </submittedName>
</protein>
<evidence type="ECO:0000313" key="1">
    <source>
        <dbReference type="EMBL" id="QDV28669.1"/>
    </source>
</evidence>
<evidence type="ECO:0000313" key="2">
    <source>
        <dbReference type="Proteomes" id="UP000315349"/>
    </source>
</evidence>